<dbReference type="OrthoDB" id="407325at2759"/>
<dbReference type="PANTHER" id="PTHR14614">
    <property type="entry name" value="HEPATOCELLULAR CARCINOMA-ASSOCIATED ANTIGEN"/>
    <property type="match status" value="1"/>
</dbReference>
<name>A0A9N9F537_9GLOM</name>
<feature type="compositionally biased region" description="Low complexity" evidence="1">
    <location>
        <begin position="209"/>
        <end position="238"/>
    </location>
</feature>
<keyword evidence="3" id="KW-1185">Reference proteome</keyword>
<evidence type="ECO:0000256" key="1">
    <source>
        <dbReference type="SAM" id="MobiDB-lite"/>
    </source>
</evidence>
<comment type="caution">
    <text evidence="2">The sequence shown here is derived from an EMBL/GenBank/DDBJ whole genome shotgun (WGS) entry which is preliminary data.</text>
</comment>
<evidence type="ECO:0000313" key="3">
    <source>
        <dbReference type="Proteomes" id="UP000789572"/>
    </source>
</evidence>
<dbReference type="Proteomes" id="UP000789572">
    <property type="component" value="Unassembled WGS sequence"/>
</dbReference>
<organism evidence="2 3">
    <name type="scientific">Paraglomus occultum</name>
    <dbReference type="NCBI Taxonomy" id="144539"/>
    <lineage>
        <taxon>Eukaryota</taxon>
        <taxon>Fungi</taxon>
        <taxon>Fungi incertae sedis</taxon>
        <taxon>Mucoromycota</taxon>
        <taxon>Glomeromycotina</taxon>
        <taxon>Glomeromycetes</taxon>
        <taxon>Paraglomerales</taxon>
        <taxon>Paraglomeraceae</taxon>
        <taxon>Paraglomus</taxon>
    </lineage>
</organism>
<evidence type="ECO:0000313" key="2">
    <source>
        <dbReference type="EMBL" id="CAG8509569.1"/>
    </source>
</evidence>
<dbReference type="PRINTS" id="PR00449">
    <property type="entry name" value="RASTRNSFRMNG"/>
</dbReference>
<dbReference type="SUPFAM" id="SSF52540">
    <property type="entry name" value="P-loop containing nucleoside triphosphate hydrolases"/>
    <property type="match status" value="1"/>
</dbReference>
<reference evidence="2" key="1">
    <citation type="submission" date="2021-06" db="EMBL/GenBank/DDBJ databases">
        <authorList>
            <person name="Kallberg Y."/>
            <person name="Tangrot J."/>
            <person name="Rosling A."/>
        </authorList>
    </citation>
    <scope>NUCLEOTIDE SEQUENCE</scope>
    <source>
        <strain evidence="2">IA702</strain>
    </source>
</reference>
<gene>
    <name evidence="2" type="ORF">POCULU_LOCUS2998</name>
</gene>
<dbReference type="InterPro" id="IPR027417">
    <property type="entry name" value="P-loop_NTPase"/>
</dbReference>
<feature type="region of interest" description="Disordered" evidence="1">
    <location>
        <begin position="201"/>
        <end position="246"/>
    </location>
</feature>
<dbReference type="InterPro" id="IPR019410">
    <property type="entry name" value="Methyltransf_16"/>
</dbReference>
<dbReference type="SUPFAM" id="SSF53335">
    <property type="entry name" value="S-adenosyl-L-methionine-dependent methyltransferases"/>
    <property type="match status" value="1"/>
</dbReference>
<dbReference type="AlphaFoldDB" id="A0A9N9F537"/>
<proteinExistence type="predicted"/>
<sequence>MARVLVTEDTKSYDELAKAFHYRLCLKRPIHPYIHLNMWYTMDLMLVSELGLYKKIDMDKVEGYSLGCEVLDIRSGSENNDFCVEVRPLSEEACEWSELTNIQWPGIHGGKGGLEFRVVPKKLSTNDDFCDPQCNNWRYLHIFPIAEMVKSDGHDKNFFQSIDRIEHYKIVPLLVGPIEIGHCYQHHSSCAHHQEPLNDLGDEAEFTDDSLSSSSPDSYSSNSSSPSPLPDSPQSDNDYSAPPTTVSRQHSWITDTYLVNNYRAFSLPYKKTLLIREVWDGRVSGKVWDSAFIVLQFMKEGFMKDRSFLFGKRILDLSTGTGLIGLYLASFCSVMAQQEATTKAPKTNIVLTDLQQAIKLINKNRLLNKYLINEARVSTEVITLEWGKISKARRLGTFDIVLASDVVYEPELFDVLIGTLSAVCTPNHTKIYLGYKRRALSAEEEGQFFKKLGRKFKVSLVGGADEQKSTHSRSRSSSRTLETEYLYKILVVGDPATGKTSNTRIMHTKSTMSSEKVAETKGVYNSTIIPEEQEVIQRSSGCTSRLRHITTINVRVCYKLEEDLDEKIALPDVLDGDPIPVVLLANKCDLVTEEHAREAESVLNKFCEQPERTKVFSLIVHSVDSANGGLIDGVFFEKRLSYTSANIEEAGIALASEILERQKQRRGTGTPSTKYNRREDY</sequence>
<dbReference type="Gene3D" id="3.40.50.150">
    <property type="entry name" value="Vaccinia Virus protein VP39"/>
    <property type="match status" value="1"/>
</dbReference>
<feature type="region of interest" description="Disordered" evidence="1">
    <location>
        <begin position="662"/>
        <end position="681"/>
    </location>
</feature>
<protein>
    <submittedName>
        <fullName evidence="2">4439_t:CDS:1</fullName>
    </submittedName>
</protein>
<dbReference type="Pfam" id="PF10294">
    <property type="entry name" value="Methyltransf_16"/>
    <property type="match status" value="1"/>
</dbReference>
<accession>A0A9N9F537</accession>
<dbReference type="InterPro" id="IPR029063">
    <property type="entry name" value="SAM-dependent_MTases_sf"/>
</dbReference>
<dbReference type="EMBL" id="CAJVPJ010000308">
    <property type="protein sequence ID" value="CAG8509569.1"/>
    <property type="molecule type" value="Genomic_DNA"/>
</dbReference>